<feature type="transmembrane region" description="Helical" evidence="1">
    <location>
        <begin position="124"/>
        <end position="145"/>
    </location>
</feature>
<evidence type="ECO:0000256" key="1">
    <source>
        <dbReference type="SAM" id="Phobius"/>
    </source>
</evidence>
<sequence length="146" mass="14588">MPNVAFDVSIVKAGLADCQNSSLAKMQLNTILILATTSAVSIFVSSQTPPTAISPTLSLSSTTALSSPNATAQIITEALIITSTTIDGNGMPHTTTLTTTGTTPHVMASATSVSSNNAGARRTAGVGVSMVVMAATMGACAFVGIL</sequence>
<organism evidence="2 3">
    <name type="scientific">Calycina marina</name>
    <dbReference type="NCBI Taxonomy" id="1763456"/>
    <lineage>
        <taxon>Eukaryota</taxon>
        <taxon>Fungi</taxon>
        <taxon>Dikarya</taxon>
        <taxon>Ascomycota</taxon>
        <taxon>Pezizomycotina</taxon>
        <taxon>Leotiomycetes</taxon>
        <taxon>Helotiales</taxon>
        <taxon>Pezizellaceae</taxon>
        <taxon>Calycina</taxon>
    </lineage>
</organism>
<keyword evidence="3" id="KW-1185">Reference proteome</keyword>
<accession>A0A9P7Z1S2</accession>
<reference evidence="2" key="1">
    <citation type="journal article" date="2021" name="IMA Fungus">
        <title>Genomic characterization of three marine fungi, including Emericellopsis atlantica sp. nov. with signatures of a generalist lifestyle and marine biomass degradation.</title>
        <authorList>
            <person name="Hagestad O.C."/>
            <person name="Hou L."/>
            <person name="Andersen J.H."/>
            <person name="Hansen E.H."/>
            <person name="Altermark B."/>
            <person name="Li C."/>
            <person name="Kuhnert E."/>
            <person name="Cox R.J."/>
            <person name="Crous P.W."/>
            <person name="Spatafora J.W."/>
            <person name="Lail K."/>
            <person name="Amirebrahimi M."/>
            <person name="Lipzen A."/>
            <person name="Pangilinan J."/>
            <person name="Andreopoulos W."/>
            <person name="Hayes R.D."/>
            <person name="Ng V."/>
            <person name="Grigoriev I.V."/>
            <person name="Jackson S.A."/>
            <person name="Sutton T.D.S."/>
            <person name="Dobson A.D.W."/>
            <person name="Rama T."/>
        </authorList>
    </citation>
    <scope>NUCLEOTIDE SEQUENCE</scope>
    <source>
        <strain evidence="2">TRa3180A</strain>
    </source>
</reference>
<keyword evidence="1" id="KW-0472">Membrane</keyword>
<comment type="caution">
    <text evidence="2">The sequence shown here is derived from an EMBL/GenBank/DDBJ whole genome shotgun (WGS) entry which is preliminary data.</text>
</comment>
<evidence type="ECO:0000313" key="2">
    <source>
        <dbReference type="EMBL" id="KAG9243512.1"/>
    </source>
</evidence>
<dbReference type="AlphaFoldDB" id="A0A9P7Z1S2"/>
<protein>
    <submittedName>
        <fullName evidence="2">Uncharacterized protein</fullName>
    </submittedName>
</protein>
<dbReference type="EMBL" id="MU253971">
    <property type="protein sequence ID" value="KAG9243512.1"/>
    <property type="molecule type" value="Genomic_DNA"/>
</dbReference>
<gene>
    <name evidence="2" type="ORF">BJ878DRAFT_481036</name>
</gene>
<keyword evidence="1" id="KW-1133">Transmembrane helix</keyword>
<proteinExistence type="predicted"/>
<evidence type="ECO:0000313" key="3">
    <source>
        <dbReference type="Proteomes" id="UP000887226"/>
    </source>
</evidence>
<name>A0A9P7Z1S2_9HELO</name>
<dbReference type="Proteomes" id="UP000887226">
    <property type="component" value="Unassembled WGS sequence"/>
</dbReference>
<keyword evidence="1" id="KW-0812">Transmembrane</keyword>